<dbReference type="Proteomes" id="UP000002186">
    <property type="component" value="Chromosome"/>
</dbReference>
<name>C4ZKQ6_THASP</name>
<reference evidence="3 5" key="3">
    <citation type="submission" date="2018-09" db="EMBL/GenBank/DDBJ databases">
        <title>Metagenome Assembled Genomes from an Advanced Water Purification Facility.</title>
        <authorList>
            <person name="Stamps B.W."/>
            <person name="Spear J.R."/>
        </authorList>
    </citation>
    <scope>NUCLEOTIDE SEQUENCE [LARGE SCALE GENOMIC DNA]</scope>
    <source>
        <strain evidence="3">Bin_27_1</strain>
    </source>
</reference>
<reference evidence="2 4" key="2">
    <citation type="journal article" date="2012" name="Stand. Genomic Sci.">
        <title>Complete genome sequence of Thauera aminoaromatica strain MZ1T.</title>
        <authorList>
            <person name="Jiang K."/>
            <person name="Sanseverino J."/>
            <person name="Chauhan A."/>
            <person name="Lucas S."/>
            <person name="Copeland A."/>
            <person name="Lapidus A."/>
            <person name="Del Rio T.G."/>
            <person name="Dalin E."/>
            <person name="Tice H."/>
            <person name="Bruce D."/>
            <person name="Goodwin L."/>
            <person name="Pitluck S."/>
            <person name="Sims D."/>
            <person name="Brettin T."/>
            <person name="Detter J.C."/>
            <person name="Han C."/>
            <person name="Chang Y.J."/>
            <person name="Larimer F."/>
            <person name="Land M."/>
            <person name="Hauser L."/>
            <person name="Kyrpides N.C."/>
            <person name="Mikhailova N."/>
            <person name="Moser S."/>
            <person name="Jegier P."/>
            <person name="Close D."/>
            <person name="Debruyn J.M."/>
            <person name="Wang Y."/>
            <person name="Layton A.C."/>
            <person name="Allen M.S."/>
            <person name="Sayler G.S."/>
        </authorList>
    </citation>
    <scope>NUCLEOTIDE SEQUENCE [LARGE SCALE GENOMIC DNA]</scope>
    <source>
        <strain evidence="2 4">MZ1T</strain>
    </source>
</reference>
<evidence type="ECO:0000313" key="3">
    <source>
        <dbReference type="EMBL" id="TXH90049.1"/>
    </source>
</evidence>
<accession>C4ZKQ6</accession>
<evidence type="ECO:0008006" key="6">
    <source>
        <dbReference type="Google" id="ProtNLM"/>
    </source>
</evidence>
<proteinExistence type="predicted"/>
<evidence type="ECO:0000313" key="4">
    <source>
        <dbReference type="Proteomes" id="UP000002186"/>
    </source>
</evidence>
<dbReference type="EMBL" id="SSFD01000049">
    <property type="protein sequence ID" value="TXH90049.1"/>
    <property type="molecule type" value="Genomic_DNA"/>
</dbReference>
<evidence type="ECO:0000256" key="1">
    <source>
        <dbReference type="SAM" id="SignalP"/>
    </source>
</evidence>
<feature type="signal peptide" evidence="1">
    <location>
        <begin position="1"/>
        <end position="24"/>
    </location>
</feature>
<dbReference type="HOGENOM" id="CLU_1562132_0_0_4"/>
<gene>
    <name evidence="2" type="ordered locus">Tmz1t_1821</name>
    <name evidence="3" type="ORF">E6Q80_03615</name>
</gene>
<dbReference type="OrthoDB" id="6891340at2"/>
<evidence type="ECO:0000313" key="2">
    <source>
        <dbReference type="EMBL" id="ACK54573.1"/>
    </source>
</evidence>
<keyword evidence="1" id="KW-0732">Signal</keyword>
<protein>
    <recommendedName>
        <fullName evidence="6">FlgO domain-containing protein</fullName>
    </recommendedName>
</protein>
<dbReference type="AlphaFoldDB" id="C4ZKQ6"/>
<feature type="chain" id="PRO_5042451263" description="FlgO domain-containing protein" evidence="1">
    <location>
        <begin position="25"/>
        <end position="171"/>
    </location>
</feature>
<dbReference type="EMBL" id="CP001281">
    <property type="protein sequence ID" value="ACK54573.1"/>
    <property type="molecule type" value="Genomic_DNA"/>
</dbReference>
<keyword evidence="4" id="KW-1185">Reference proteome</keyword>
<sequence>MKKTLAAASAAALLAGACATPVHHAPAANAQAAVSQRALHSASHWNSLARDVAQRLSARLAPQTALFVNQHADASAFDRAFSTQLITALLEAGHPVLRTPAGALRVGVDTQVKPGVDATGSLEIIVSTSVTDNSRFIARETGVFRADAADEALYLAAPQARTKSFQVVGGE</sequence>
<reference evidence="4" key="1">
    <citation type="submission" date="2009-05" db="EMBL/GenBank/DDBJ databases">
        <title>Complete sequence of chromosome of Thauera sp. MZ1T.</title>
        <authorList>
            <consortium name="US DOE Joint Genome Institute"/>
            <person name="Lucas S."/>
            <person name="Copeland A."/>
            <person name="Lapidus A."/>
            <person name="Glavina del Rio T."/>
            <person name="Dalin E."/>
            <person name="Tice H."/>
            <person name="Bruce D."/>
            <person name="Goodwin L."/>
            <person name="Pitluck S."/>
            <person name="Sims D."/>
            <person name="Brettin T."/>
            <person name="Detter J.C."/>
            <person name="Han C."/>
            <person name="Larimer F."/>
            <person name="Land M."/>
            <person name="Hauser L."/>
            <person name="Kyrpides N."/>
            <person name="Mikhailova N."/>
            <person name="Sayler G.S."/>
        </authorList>
    </citation>
    <scope>NUCLEOTIDE SEQUENCE [LARGE SCALE GENOMIC DNA]</scope>
    <source>
        <strain evidence="4">MZ1T</strain>
    </source>
</reference>
<evidence type="ECO:0000313" key="5">
    <source>
        <dbReference type="Proteomes" id="UP000321192"/>
    </source>
</evidence>
<dbReference type="Proteomes" id="UP000321192">
    <property type="component" value="Unassembled WGS sequence"/>
</dbReference>
<dbReference type="PROSITE" id="PS51257">
    <property type="entry name" value="PROKAR_LIPOPROTEIN"/>
    <property type="match status" value="1"/>
</dbReference>
<dbReference type="STRING" id="85643.Tmz1t_1821"/>
<dbReference type="KEGG" id="tmz:Tmz1t_1821"/>
<organism evidence="2 4">
    <name type="scientific">Thauera aminoaromatica</name>
    <dbReference type="NCBI Taxonomy" id="164330"/>
    <lineage>
        <taxon>Bacteria</taxon>
        <taxon>Pseudomonadati</taxon>
        <taxon>Pseudomonadota</taxon>
        <taxon>Betaproteobacteria</taxon>
        <taxon>Rhodocyclales</taxon>
        <taxon>Zoogloeaceae</taxon>
        <taxon>Thauera</taxon>
    </lineage>
</organism>
<accession>A0A5C7T2F0</accession>
<dbReference type="RefSeq" id="WP_004326583.1">
    <property type="nucleotide sequence ID" value="NC_011662.2"/>
</dbReference>